<accession>A0A951PMW3</accession>
<dbReference type="Proteomes" id="UP000753908">
    <property type="component" value="Unassembled WGS sequence"/>
</dbReference>
<dbReference type="EMBL" id="JAHHIF010000019">
    <property type="protein sequence ID" value="MBW4545927.1"/>
    <property type="molecule type" value="Genomic_DNA"/>
</dbReference>
<organism evidence="1 2">
    <name type="scientific">Symplocastrum torsivum CPER-KK1</name>
    <dbReference type="NCBI Taxonomy" id="450513"/>
    <lineage>
        <taxon>Bacteria</taxon>
        <taxon>Bacillati</taxon>
        <taxon>Cyanobacteriota</taxon>
        <taxon>Cyanophyceae</taxon>
        <taxon>Oscillatoriophycideae</taxon>
        <taxon>Oscillatoriales</taxon>
        <taxon>Microcoleaceae</taxon>
        <taxon>Symplocastrum</taxon>
    </lineage>
</organism>
<proteinExistence type="predicted"/>
<gene>
    <name evidence="1" type="ORF">KME25_15985</name>
</gene>
<protein>
    <submittedName>
        <fullName evidence="1">Uncharacterized protein</fullName>
    </submittedName>
</protein>
<evidence type="ECO:0000313" key="1">
    <source>
        <dbReference type="EMBL" id="MBW4545927.1"/>
    </source>
</evidence>
<dbReference type="AlphaFoldDB" id="A0A951PMW3"/>
<comment type="caution">
    <text evidence="1">The sequence shown here is derived from an EMBL/GenBank/DDBJ whole genome shotgun (WGS) entry which is preliminary data.</text>
</comment>
<reference evidence="1" key="2">
    <citation type="journal article" date="2022" name="Microbiol. Resour. Announc.">
        <title>Metagenome Sequencing to Explore Phylogenomics of Terrestrial Cyanobacteria.</title>
        <authorList>
            <person name="Ward R.D."/>
            <person name="Stajich J.E."/>
            <person name="Johansen J.R."/>
            <person name="Huntemann M."/>
            <person name="Clum A."/>
            <person name="Foster B."/>
            <person name="Foster B."/>
            <person name="Roux S."/>
            <person name="Palaniappan K."/>
            <person name="Varghese N."/>
            <person name="Mukherjee S."/>
            <person name="Reddy T.B.K."/>
            <person name="Daum C."/>
            <person name="Copeland A."/>
            <person name="Chen I.A."/>
            <person name="Ivanova N.N."/>
            <person name="Kyrpides N.C."/>
            <person name="Shapiro N."/>
            <person name="Eloe-Fadrosh E.A."/>
            <person name="Pietrasiak N."/>
        </authorList>
    </citation>
    <scope>NUCLEOTIDE SEQUENCE</scope>
    <source>
        <strain evidence="1">CPER-KK1</strain>
    </source>
</reference>
<reference evidence="1" key="1">
    <citation type="submission" date="2021-05" db="EMBL/GenBank/DDBJ databases">
        <authorList>
            <person name="Pietrasiak N."/>
            <person name="Ward R."/>
            <person name="Stajich J.E."/>
            <person name="Kurbessoian T."/>
        </authorList>
    </citation>
    <scope>NUCLEOTIDE SEQUENCE</scope>
    <source>
        <strain evidence="1">CPER-KK1</strain>
    </source>
</reference>
<sequence>MSYLTSTKYVIFDKSAKGVAQHFQENVEPLGFKAFLVAVDRVACVQDT</sequence>
<name>A0A951PMW3_9CYAN</name>
<evidence type="ECO:0000313" key="2">
    <source>
        <dbReference type="Proteomes" id="UP000753908"/>
    </source>
</evidence>